<dbReference type="KEGG" id="tse:THMIRHAS_15540"/>
<keyword evidence="1" id="KW-1133">Transmembrane helix</keyword>
<organism evidence="2 3">
    <name type="scientific">Thiosulfatimonas sediminis</name>
    <dbReference type="NCBI Taxonomy" id="2675054"/>
    <lineage>
        <taxon>Bacteria</taxon>
        <taxon>Pseudomonadati</taxon>
        <taxon>Pseudomonadota</taxon>
        <taxon>Gammaproteobacteria</taxon>
        <taxon>Thiotrichales</taxon>
        <taxon>Piscirickettsiaceae</taxon>
        <taxon>Thiosulfatimonas</taxon>
    </lineage>
</organism>
<dbReference type="Proteomes" id="UP000501726">
    <property type="component" value="Chromosome"/>
</dbReference>
<name>A0A6F8PVM6_9GAMM</name>
<proteinExistence type="predicted"/>
<protein>
    <submittedName>
        <fullName evidence="2">Membrane protein</fullName>
    </submittedName>
</protein>
<keyword evidence="1" id="KW-0812">Transmembrane</keyword>
<evidence type="ECO:0000256" key="1">
    <source>
        <dbReference type="SAM" id="Phobius"/>
    </source>
</evidence>
<accession>A0A6F8PVM6</accession>
<gene>
    <name evidence="2" type="ORF">THMIRHAS_15540</name>
</gene>
<sequence length="320" mass="37278">MTCNEKSRVIYKKDDLEVDYELLSWHKVIRRYWTRGFLGNLKNVKTTFSDYVFKGTWGRLFRLSRADGLQKAFSPYFFFFWLLLILFGCSYFIWTSLTGQVSWITLFALLSFGVVNLLLYLGLDKLNLFWVNRIMDFFVRYSKREVPLVLQAESHFKAKVLSALDSGEYDEVVLVAHSVGTILCLSIMAELAEEGLGEGLTVVTLGHCVSGVSILPEAIWFNDKLKRISLRQFKWIDVTSGKDAVTFYKVTPAYHAEILPDLTLSAGFHEIFDKRFYASLKWDFYQIHFLYLYNPQHPENSLFNYQKLLFDAGVFKRLLK</sequence>
<evidence type="ECO:0000313" key="3">
    <source>
        <dbReference type="Proteomes" id="UP000501726"/>
    </source>
</evidence>
<keyword evidence="3" id="KW-1185">Reference proteome</keyword>
<evidence type="ECO:0000313" key="2">
    <source>
        <dbReference type="EMBL" id="BBP46181.1"/>
    </source>
</evidence>
<dbReference type="EMBL" id="AP021889">
    <property type="protein sequence ID" value="BBP46181.1"/>
    <property type="molecule type" value="Genomic_DNA"/>
</dbReference>
<keyword evidence="1" id="KW-0472">Membrane</keyword>
<reference evidence="3" key="1">
    <citation type="submission" date="2019-11" db="EMBL/GenBank/DDBJ databases">
        <title>Isolation and characterization of two novel species in the genus Thiomicrorhabdus.</title>
        <authorList>
            <person name="Mochizuki J."/>
            <person name="Kojima H."/>
            <person name="Fukui M."/>
        </authorList>
    </citation>
    <scope>NUCLEOTIDE SEQUENCE [LARGE SCALE GENOMIC DNA]</scope>
    <source>
        <strain evidence="3">aks77</strain>
    </source>
</reference>
<feature type="transmembrane region" description="Helical" evidence="1">
    <location>
        <begin position="72"/>
        <end position="94"/>
    </location>
</feature>
<dbReference type="AlphaFoldDB" id="A0A6F8PVM6"/>
<feature type="transmembrane region" description="Helical" evidence="1">
    <location>
        <begin position="100"/>
        <end position="123"/>
    </location>
</feature>